<dbReference type="EMBL" id="JACHIU010000001">
    <property type="protein sequence ID" value="MBB6475800.1"/>
    <property type="molecule type" value="Genomic_DNA"/>
</dbReference>
<dbReference type="InterPro" id="IPR003593">
    <property type="entry name" value="AAA+_ATPase"/>
</dbReference>
<evidence type="ECO:0000256" key="8">
    <source>
        <dbReference type="ARBA" id="ARBA00022989"/>
    </source>
</evidence>
<evidence type="ECO:0000256" key="4">
    <source>
        <dbReference type="ARBA" id="ARBA00022519"/>
    </source>
</evidence>
<dbReference type="GO" id="GO:0034040">
    <property type="term" value="F:ATPase-coupled lipid transmembrane transporter activity"/>
    <property type="evidence" value="ECO:0007669"/>
    <property type="project" value="TreeGrafter"/>
</dbReference>
<dbReference type="Gene3D" id="3.40.50.300">
    <property type="entry name" value="P-loop containing nucleotide triphosphate hydrolases"/>
    <property type="match status" value="1"/>
</dbReference>
<dbReference type="GO" id="GO:0005886">
    <property type="term" value="C:plasma membrane"/>
    <property type="evidence" value="ECO:0007669"/>
    <property type="project" value="UniProtKB-SubCell"/>
</dbReference>
<dbReference type="AlphaFoldDB" id="A0A7X0IIE2"/>
<reference evidence="13 14" key="1">
    <citation type="submission" date="2020-08" db="EMBL/GenBank/DDBJ databases">
        <title>Sequencing the genomes of 1000 actinobacteria strains.</title>
        <authorList>
            <person name="Klenk H.-P."/>
        </authorList>
    </citation>
    <scope>NUCLEOTIDE SEQUENCE [LARGE SCALE GENOMIC DNA]</scope>
    <source>
        <strain evidence="13 14">DSM 44936</strain>
    </source>
</reference>
<dbReference type="InterPro" id="IPR036640">
    <property type="entry name" value="ABC1_TM_sf"/>
</dbReference>
<evidence type="ECO:0000256" key="7">
    <source>
        <dbReference type="ARBA" id="ARBA00022840"/>
    </source>
</evidence>
<dbReference type="PROSITE" id="PS50893">
    <property type="entry name" value="ABC_TRANSPORTER_2"/>
    <property type="match status" value="1"/>
</dbReference>
<name>A0A7X0IIE2_9ACTN</name>
<keyword evidence="14" id="KW-1185">Reference proteome</keyword>
<feature type="transmembrane region" description="Helical" evidence="11">
    <location>
        <begin position="60"/>
        <end position="80"/>
    </location>
</feature>
<dbReference type="SUPFAM" id="SSF52540">
    <property type="entry name" value="P-loop containing nucleoside triphosphate hydrolases"/>
    <property type="match status" value="1"/>
</dbReference>
<dbReference type="InterPro" id="IPR017871">
    <property type="entry name" value="ABC_transporter-like_CS"/>
</dbReference>
<dbReference type="InterPro" id="IPR003439">
    <property type="entry name" value="ABC_transporter-like_ATP-bd"/>
</dbReference>
<keyword evidence="7 13" id="KW-0067">ATP-binding</keyword>
<keyword evidence="4" id="KW-0997">Cell inner membrane</keyword>
<keyword evidence="9 11" id="KW-0472">Membrane</keyword>
<dbReference type="GO" id="GO:0016887">
    <property type="term" value="F:ATP hydrolysis activity"/>
    <property type="evidence" value="ECO:0007669"/>
    <property type="project" value="InterPro"/>
</dbReference>
<comment type="caution">
    <text evidence="13">The sequence shown here is derived from an EMBL/GenBank/DDBJ whole genome shotgun (WGS) entry which is preliminary data.</text>
</comment>
<organism evidence="13 14">
    <name type="scientific">Sphaerisporangium rubeum</name>
    <dbReference type="NCBI Taxonomy" id="321317"/>
    <lineage>
        <taxon>Bacteria</taxon>
        <taxon>Bacillati</taxon>
        <taxon>Actinomycetota</taxon>
        <taxon>Actinomycetes</taxon>
        <taxon>Streptosporangiales</taxon>
        <taxon>Streptosporangiaceae</taxon>
        <taxon>Sphaerisporangium</taxon>
    </lineage>
</organism>
<dbReference type="InterPro" id="IPR039421">
    <property type="entry name" value="Type_1_exporter"/>
</dbReference>
<evidence type="ECO:0000256" key="3">
    <source>
        <dbReference type="ARBA" id="ARBA00022475"/>
    </source>
</evidence>
<evidence type="ECO:0000259" key="12">
    <source>
        <dbReference type="PROSITE" id="PS50893"/>
    </source>
</evidence>
<dbReference type="SUPFAM" id="SSF90123">
    <property type="entry name" value="ABC transporter transmembrane region"/>
    <property type="match status" value="1"/>
</dbReference>
<dbReference type="Gene3D" id="1.20.1560.10">
    <property type="entry name" value="ABC transporter type 1, transmembrane domain"/>
    <property type="match status" value="1"/>
</dbReference>
<sequence>MPETARSILIVLRVLPKVGRARTWTLGVSVVLAAVLPIAIAVTTGLLIGTIVDAVKAGPGSAAAGTATGLLVAIGALVVAERAVVPVMAASAATLGRDLDRYLQERVLTAVNRPGGVAHLEDPAIQDEIRIVRGLGMSAYRPSQTVEALPTVLANWLGALGSVVVLFAFEWWLGLLWLIAWPLVVYRMQRDYARIGEEGYKQSTELRGVEYTRDLALSGPAAKEIRVWGIKDWLVDRFDRSWRRAIGPVAAARRPRPLVVLASSGAILALNAASFGLLAFAAIRGNLEIGALAVFLNALISANSYAVGDEHFYLSYASVTVPKLLSLEERLTANATEGERAPRALTAVVAPDAPAKAIRFEGVSFHYPRSERPVLENFDLEIAAGRSLAIVGENGAGKTTLVKLLSGLYEPTGGRITVDGAALSTLDPQQWRRRVAALFQDFSRYHLPVRDNIGLGAPEHAGDLDMMRAAAEKVGVLDVIEALPHGWDTVLSREYENGVDLSGGQWQRIALARALFAVEAGARVLVLDEPTAALDVRAEADLYERFIDLTEGLTTILISHRFSTVRRAERIIVVRDGQVAEDGTHEELLALGGRYAHMFNLQAGRFHTREGAPDA</sequence>
<evidence type="ECO:0000256" key="6">
    <source>
        <dbReference type="ARBA" id="ARBA00022741"/>
    </source>
</evidence>
<dbReference type="FunFam" id="3.40.50.300:FF:000221">
    <property type="entry name" value="Multidrug ABC transporter ATP-binding protein"/>
    <property type="match status" value="1"/>
</dbReference>
<keyword evidence="5 11" id="KW-0812">Transmembrane</keyword>
<evidence type="ECO:0000256" key="11">
    <source>
        <dbReference type="SAM" id="Phobius"/>
    </source>
</evidence>
<dbReference type="PROSITE" id="PS00211">
    <property type="entry name" value="ABC_TRANSPORTER_1"/>
    <property type="match status" value="1"/>
</dbReference>
<dbReference type="PANTHER" id="PTHR24221">
    <property type="entry name" value="ATP-BINDING CASSETTE SUB-FAMILY B"/>
    <property type="match status" value="1"/>
</dbReference>
<keyword evidence="6" id="KW-0547">Nucleotide-binding</keyword>
<evidence type="ECO:0000313" key="14">
    <source>
        <dbReference type="Proteomes" id="UP000555564"/>
    </source>
</evidence>
<dbReference type="PANTHER" id="PTHR24221:SF646">
    <property type="entry name" value="HAEMOLYSIN SECRETION ATP-BINDING PROTEIN"/>
    <property type="match status" value="1"/>
</dbReference>
<evidence type="ECO:0000256" key="1">
    <source>
        <dbReference type="ARBA" id="ARBA00004429"/>
    </source>
</evidence>
<comment type="similarity">
    <text evidence="10">Belongs to the ABC transporter superfamily. Siderophore-Fe(3+) uptake transporter (SIUT) (TC 3.A.1.21) family.</text>
</comment>
<feature type="transmembrane region" description="Helical" evidence="11">
    <location>
        <begin position="258"/>
        <end position="283"/>
    </location>
</feature>
<dbReference type="GO" id="GO:0005524">
    <property type="term" value="F:ATP binding"/>
    <property type="evidence" value="ECO:0007669"/>
    <property type="project" value="UniProtKB-KW"/>
</dbReference>
<dbReference type="InterPro" id="IPR027417">
    <property type="entry name" value="P-loop_NTPase"/>
</dbReference>
<keyword evidence="3" id="KW-1003">Cell membrane</keyword>
<dbReference type="Pfam" id="PF00005">
    <property type="entry name" value="ABC_tran"/>
    <property type="match status" value="1"/>
</dbReference>
<protein>
    <submittedName>
        <fullName evidence="13">ATP-binding cassette subfamily B protein</fullName>
    </submittedName>
</protein>
<comment type="subcellular location">
    <subcellularLocation>
        <location evidence="1">Cell inner membrane</location>
        <topology evidence="1">Multi-pass membrane protein</topology>
    </subcellularLocation>
</comment>
<evidence type="ECO:0000256" key="5">
    <source>
        <dbReference type="ARBA" id="ARBA00022692"/>
    </source>
</evidence>
<feature type="domain" description="ABC transporter" evidence="12">
    <location>
        <begin position="358"/>
        <end position="601"/>
    </location>
</feature>
<feature type="transmembrane region" description="Helical" evidence="11">
    <location>
        <begin position="24"/>
        <end position="48"/>
    </location>
</feature>
<gene>
    <name evidence="13" type="ORF">BJ992_005231</name>
</gene>
<keyword evidence="2" id="KW-0813">Transport</keyword>
<evidence type="ECO:0000256" key="10">
    <source>
        <dbReference type="ARBA" id="ARBA00023455"/>
    </source>
</evidence>
<accession>A0A7X0IIE2</accession>
<proteinExistence type="inferred from homology"/>
<dbReference type="SMART" id="SM00382">
    <property type="entry name" value="AAA"/>
    <property type="match status" value="1"/>
</dbReference>
<feature type="transmembrane region" description="Helical" evidence="11">
    <location>
        <begin position="156"/>
        <end position="184"/>
    </location>
</feature>
<dbReference type="Proteomes" id="UP000555564">
    <property type="component" value="Unassembled WGS sequence"/>
</dbReference>
<keyword evidence="8 11" id="KW-1133">Transmembrane helix</keyword>
<evidence type="ECO:0000256" key="2">
    <source>
        <dbReference type="ARBA" id="ARBA00022448"/>
    </source>
</evidence>
<evidence type="ECO:0000256" key="9">
    <source>
        <dbReference type="ARBA" id="ARBA00023136"/>
    </source>
</evidence>
<evidence type="ECO:0000313" key="13">
    <source>
        <dbReference type="EMBL" id="MBB6475800.1"/>
    </source>
</evidence>